<keyword evidence="3" id="KW-0418">Kinase</keyword>
<feature type="transmembrane region" description="Helical" evidence="1">
    <location>
        <begin position="58"/>
        <end position="79"/>
    </location>
</feature>
<keyword evidence="4" id="KW-1185">Reference proteome</keyword>
<feature type="transmembrane region" description="Helical" evidence="1">
    <location>
        <begin position="179"/>
        <end position="198"/>
    </location>
</feature>
<organism evidence="3 4">
    <name type="scientific">Halapricum salinum</name>
    <dbReference type="NCBI Taxonomy" id="1457250"/>
    <lineage>
        <taxon>Archaea</taxon>
        <taxon>Methanobacteriati</taxon>
        <taxon>Methanobacteriota</taxon>
        <taxon>Stenosarchaea group</taxon>
        <taxon>Halobacteria</taxon>
        <taxon>Halobacteriales</taxon>
        <taxon>Haloarculaceae</taxon>
        <taxon>Halapricum</taxon>
    </lineage>
</organism>
<accession>A0A4D6HC86</accession>
<evidence type="ECO:0000313" key="4">
    <source>
        <dbReference type="Proteomes" id="UP000296706"/>
    </source>
</evidence>
<sequence length="225" mass="23649">MTEQNAAGATTRSTLVDVFGVVTDAQTYRNLLYLVVAFPLGLFYYTVLVLGFTLGLGLSILLVGLGILLATVVGLRYVAAFERRLANRLLGTAIADPDDLEREGEGIVAAVKAYLGASSTWRGLGFVLVKFWLGILAFVLLVSVLGTGIELAVLPLSPEGVFNVQVAGWRVADSVGTPIQRAVAVPVGLVLVLVALHVQNAVARVNASIASSLLGPDTDEQGETE</sequence>
<dbReference type="KEGG" id="hsn:DV733_10805"/>
<gene>
    <name evidence="3" type="ORF">DV733_10805</name>
</gene>
<dbReference type="EMBL" id="CP031310">
    <property type="protein sequence ID" value="QCC51694.1"/>
    <property type="molecule type" value="Genomic_DNA"/>
</dbReference>
<keyword evidence="1" id="KW-0812">Transmembrane</keyword>
<dbReference type="Pfam" id="PF13796">
    <property type="entry name" value="Sensor"/>
    <property type="match status" value="1"/>
</dbReference>
<evidence type="ECO:0000313" key="3">
    <source>
        <dbReference type="EMBL" id="QCC51694.1"/>
    </source>
</evidence>
<dbReference type="RefSeq" id="WP_049994694.1">
    <property type="nucleotide sequence ID" value="NZ_CP031310.1"/>
</dbReference>
<feature type="transmembrane region" description="Helical" evidence="1">
    <location>
        <begin position="31"/>
        <end position="52"/>
    </location>
</feature>
<dbReference type="OrthoDB" id="253413at2157"/>
<name>A0A4D6HC86_9EURY</name>
<feature type="transmembrane region" description="Helical" evidence="1">
    <location>
        <begin position="131"/>
        <end position="154"/>
    </location>
</feature>
<feature type="domain" description="Putative sensor" evidence="2">
    <location>
        <begin position="33"/>
        <end position="214"/>
    </location>
</feature>
<dbReference type="AlphaFoldDB" id="A0A4D6HC86"/>
<evidence type="ECO:0000259" key="2">
    <source>
        <dbReference type="Pfam" id="PF13796"/>
    </source>
</evidence>
<dbReference type="GeneID" id="39848358"/>
<keyword evidence="1" id="KW-0472">Membrane</keyword>
<proteinExistence type="predicted"/>
<dbReference type="InterPro" id="IPR025828">
    <property type="entry name" value="Put_sensor_dom"/>
</dbReference>
<dbReference type="Proteomes" id="UP000296706">
    <property type="component" value="Chromosome"/>
</dbReference>
<dbReference type="STRING" id="1457250.GCA_000755225_00732"/>
<keyword evidence="1" id="KW-1133">Transmembrane helix</keyword>
<protein>
    <submittedName>
        <fullName evidence="3">Histidine kinase</fullName>
    </submittedName>
</protein>
<dbReference type="GO" id="GO:0016301">
    <property type="term" value="F:kinase activity"/>
    <property type="evidence" value="ECO:0007669"/>
    <property type="project" value="UniProtKB-KW"/>
</dbReference>
<evidence type="ECO:0000256" key="1">
    <source>
        <dbReference type="SAM" id="Phobius"/>
    </source>
</evidence>
<reference evidence="3 4" key="1">
    <citation type="journal article" date="2019" name="Nat. Commun.">
        <title>A new type of DNA phosphorothioation-based antiviral system in archaea.</title>
        <authorList>
            <person name="Xiong L."/>
            <person name="Liu S."/>
            <person name="Chen S."/>
            <person name="Xiao Y."/>
            <person name="Zhu B."/>
            <person name="Gao Y."/>
            <person name="Zhang Y."/>
            <person name="Chen B."/>
            <person name="Luo J."/>
            <person name="Deng Z."/>
            <person name="Chen X."/>
            <person name="Wang L."/>
            <person name="Chen S."/>
        </authorList>
    </citation>
    <scope>NUCLEOTIDE SEQUENCE [LARGE SCALE GENOMIC DNA]</scope>
    <source>
        <strain evidence="3 4">CBA1105</strain>
    </source>
</reference>
<keyword evidence="3" id="KW-0808">Transferase</keyword>